<dbReference type="Gene3D" id="3.10.10.10">
    <property type="entry name" value="HIV Type 1 Reverse Transcriptase, subunit A, domain 1"/>
    <property type="match status" value="1"/>
</dbReference>
<sequence>VQHIRYLWSCPDWAEGYRVSYILHVLGKGSLLFRPPVETVLLASNQELDLLGMSIDLTLFDGKTGFQENLDDLFSILKDFRSFIAMFTHTMMSSMYCKCSGASPFSSAVWISPWQMEASWKDLLKRALQSLLADPTNAVEEKGVKLTLDPLSGDGQWALAPTQASDIPIPVLDKVKHAAEKAFLGMQPPDPPPAYSTIFQGPAEPYTQFVERLSQAIELQVRKEHAKEETLEEMAFSHANEKCRTAILSLLWEPPPTLQDMMRVCEPKEVTTAPIQEPTLNVTNLPAMTNSPEVTSSDKDLATPLLTTTSVHEPFRLRLTEPLYLTEGDWYFVSVNPNEPGTWSQIEGKFVVIGDCKFTPHEVEIAPGLITSNPEPFILWLHCVNPPVFLPKGQIIAQVIPVLSIPVEDGVPKVNAVREIGKDKPKETCRLIMGEGTKTIKGLLDTGVDVTIIPERMWLSHWALQSVPGHVQGVGGLQLAKQSESVVQIEGPKGQLANLRTFVLDYLEPLLGRHLMAQRGVTISIPDSPQHFQVAVTAESPTQKLNWWTDEPVWVEQWPLSKQKLEALNEFVEEQLKKGNIEETTSPWNSPVFVIQKSDKTQWRLLHNLRQINNAIENMGSLQPGMSSPTMLPRNWNLAIINIKDCFFHIPLHPDDVPHFAFLVPTINREAPRKRYHWKVLPQGMKNSPVICQ</sequence>
<dbReference type="Pfam" id="PF00078">
    <property type="entry name" value="RVT_1"/>
    <property type="match status" value="1"/>
</dbReference>
<dbReference type="Proteomes" id="UP000796761">
    <property type="component" value="Unassembled WGS sequence"/>
</dbReference>
<dbReference type="InterPro" id="IPR018061">
    <property type="entry name" value="Retropepsins"/>
</dbReference>
<keyword evidence="3" id="KW-0548">Nucleotidyltransferase</keyword>
<feature type="non-terminal residue" evidence="10">
    <location>
        <position position="1"/>
    </location>
</feature>
<keyword evidence="2" id="KW-0808">Transferase</keyword>
<dbReference type="SUPFAM" id="SSF47353">
    <property type="entry name" value="Retrovirus capsid dimerization domain-like"/>
    <property type="match status" value="1"/>
</dbReference>
<dbReference type="InterPro" id="IPR000477">
    <property type="entry name" value="RT_dom"/>
</dbReference>
<dbReference type="GO" id="GO:0035613">
    <property type="term" value="F:RNA stem-loop binding"/>
    <property type="evidence" value="ECO:0007669"/>
    <property type="project" value="TreeGrafter"/>
</dbReference>
<accession>A0A8K1D8U1</accession>
<dbReference type="SUPFAM" id="SSF56672">
    <property type="entry name" value="DNA/RNA polymerases"/>
    <property type="match status" value="1"/>
</dbReference>
<dbReference type="InterPro" id="IPR043502">
    <property type="entry name" value="DNA/RNA_pol_sf"/>
</dbReference>
<evidence type="ECO:0008006" key="12">
    <source>
        <dbReference type="Google" id="ProtNLM"/>
    </source>
</evidence>
<feature type="domain" description="Reverse transcriptase" evidence="9">
    <location>
        <begin position="576"/>
        <end position="693"/>
    </location>
</feature>
<reference evidence="10" key="1">
    <citation type="submission" date="2019-04" db="EMBL/GenBank/DDBJ databases">
        <title>Genome assembly of Zosterops borbonicus 15179.</title>
        <authorList>
            <person name="Leroy T."/>
            <person name="Anselmetti Y."/>
            <person name="Tilak M.-K."/>
            <person name="Nabholz B."/>
        </authorList>
    </citation>
    <scope>NUCLEOTIDE SEQUENCE</scope>
    <source>
        <strain evidence="10">HGM_15179</strain>
        <tissue evidence="10">Muscle</tissue>
    </source>
</reference>
<evidence type="ECO:0000313" key="10">
    <source>
        <dbReference type="EMBL" id="TRZ07698.1"/>
    </source>
</evidence>
<comment type="caution">
    <text evidence="10">The sequence shown here is derived from an EMBL/GenBank/DDBJ whole genome shotgun (WGS) entry which is preliminary data.</text>
</comment>
<dbReference type="OrthoDB" id="9900537at2759"/>
<dbReference type="GO" id="GO:0004190">
    <property type="term" value="F:aspartic-type endopeptidase activity"/>
    <property type="evidence" value="ECO:0007669"/>
    <property type="project" value="InterPro"/>
</dbReference>
<evidence type="ECO:0000259" key="9">
    <source>
        <dbReference type="PROSITE" id="PS50878"/>
    </source>
</evidence>
<dbReference type="Pfam" id="PF00077">
    <property type="entry name" value="RVP"/>
    <property type="match status" value="1"/>
</dbReference>
<dbReference type="InterPro" id="IPR008919">
    <property type="entry name" value="Retrov_capsid_N"/>
</dbReference>
<dbReference type="InterPro" id="IPR008916">
    <property type="entry name" value="Retrov_capsid_C"/>
</dbReference>
<dbReference type="PROSITE" id="PS50175">
    <property type="entry name" value="ASP_PROT_RETROV"/>
    <property type="match status" value="1"/>
</dbReference>
<keyword evidence="4" id="KW-0540">Nuclease</keyword>
<evidence type="ECO:0000256" key="1">
    <source>
        <dbReference type="ARBA" id="ARBA00022670"/>
    </source>
</evidence>
<dbReference type="InterPro" id="IPR001969">
    <property type="entry name" value="Aspartic_peptidase_AS"/>
</dbReference>
<dbReference type="PANTHER" id="PTHR41694:SF3">
    <property type="entry name" value="RNA-DIRECTED DNA POLYMERASE-RELATED"/>
    <property type="match status" value="1"/>
</dbReference>
<name>A0A8K1D8U1_9PASS</name>
<proteinExistence type="predicted"/>
<dbReference type="InterPro" id="IPR001995">
    <property type="entry name" value="Peptidase_A2_cat"/>
</dbReference>
<evidence type="ECO:0000256" key="3">
    <source>
        <dbReference type="ARBA" id="ARBA00022695"/>
    </source>
</evidence>
<gene>
    <name evidence="10" type="ORF">HGM15179_019405</name>
</gene>
<dbReference type="SUPFAM" id="SSF50630">
    <property type="entry name" value="Acid proteases"/>
    <property type="match status" value="1"/>
</dbReference>
<organism evidence="10 11">
    <name type="scientific">Zosterops borbonicus</name>
    <dbReference type="NCBI Taxonomy" id="364589"/>
    <lineage>
        <taxon>Eukaryota</taxon>
        <taxon>Metazoa</taxon>
        <taxon>Chordata</taxon>
        <taxon>Craniata</taxon>
        <taxon>Vertebrata</taxon>
        <taxon>Euteleostomi</taxon>
        <taxon>Archelosauria</taxon>
        <taxon>Archosauria</taxon>
        <taxon>Dinosauria</taxon>
        <taxon>Saurischia</taxon>
        <taxon>Theropoda</taxon>
        <taxon>Coelurosauria</taxon>
        <taxon>Aves</taxon>
        <taxon>Neognathae</taxon>
        <taxon>Neoaves</taxon>
        <taxon>Telluraves</taxon>
        <taxon>Australaves</taxon>
        <taxon>Passeriformes</taxon>
        <taxon>Sylvioidea</taxon>
        <taxon>Zosteropidae</taxon>
        <taxon>Zosterops</taxon>
    </lineage>
</organism>
<keyword evidence="5" id="KW-0255">Endonuclease</keyword>
<protein>
    <recommendedName>
        <fullName evidence="12">Peptidase A2 domain-containing protein</fullName>
    </recommendedName>
</protein>
<evidence type="ECO:0000256" key="5">
    <source>
        <dbReference type="ARBA" id="ARBA00022759"/>
    </source>
</evidence>
<evidence type="ECO:0000256" key="4">
    <source>
        <dbReference type="ARBA" id="ARBA00022722"/>
    </source>
</evidence>
<dbReference type="GO" id="GO:0016032">
    <property type="term" value="P:viral process"/>
    <property type="evidence" value="ECO:0007669"/>
    <property type="project" value="InterPro"/>
</dbReference>
<keyword evidence="7" id="KW-0695">RNA-directed DNA polymerase</keyword>
<evidence type="ECO:0000256" key="6">
    <source>
        <dbReference type="ARBA" id="ARBA00022801"/>
    </source>
</evidence>
<keyword evidence="6" id="KW-0378">Hydrolase</keyword>
<dbReference type="InterPro" id="IPR021109">
    <property type="entry name" value="Peptidase_aspartic_dom_sf"/>
</dbReference>
<dbReference type="Gene3D" id="1.10.375.10">
    <property type="entry name" value="Human Immunodeficiency Virus Type 1 Capsid Protein"/>
    <property type="match status" value="1"/>
</dbReference>
<evidence type="ECO:0000259" key="8">
    <source>
        <dbReference type="PROSITE" id="PS50175"/>
    </source>
</evidence>
<dbReference type="GO" id="GO:0003964">
    <property type="term" value="F:RNA-directed DNA polymerase activity"/>
    <property type="evidence" value="ECO:0007669"/>
    <property type="project" value="UniProtKB-KW"/>
</dbReference>
<evidence type="ECO:0000256" key="7">
    <source>
        <dbReference type="ARBA" id="ARBA00022918"/>
    </source>
</evidence>
<dbReference type="AlphaFoldDB" id="A0A8K1D8U1"/>
<dbReference type="InterPro" id="IPR045345">
    <property type="entry name" value="Gag_p24_C"/>
</dbReference>
<dbReference type="PROSITE" id="PS50878">
    <property type="entry name" value="RT_POL"/>
    <property type="match status" value="1"/>
</dbReference>
<dbReference type="Gene3D" id="2.40.70.10">
    <property type="entry name" value="Acid Proteases"/>
    <property type="match status" value="1"/>
</dbReference>
<evidence type="ECO:0000313" key="11">
    <source>
        <dbReference type="Proteomes" id="UP000796761"/>
    </source>
</evidence>
<keyword evidence="11" id="KW-1185">Reference proteome</keyword>
<dbReference type="GO" id="GO:0004519">
    <property type="term" value="F:endonuclease activity"/>
    <property type="evidence" value="ECO:0007669"/>
    <property type="project" value="UniProtKB-KW"/>
</dbReference>
<dbReference type="Pfam" id="PF19317">
    <property type="entry name" value="Gag_p24_C"/>
    <property type="match status" value="1"/>
</dbReference>
<evidence type="ECO:0000256" key="2">
    <source>
        <dbReference type="ARBA" id="ARBA00022679"/>
    </source>
</evidence>
<feature type="domain" description="Peptidase A2" evidence="8">
    <location>
        <begin position="440"/>
        <end position="515"/>
    </location>
</feature>
<dbReference type="PANTHER" id="PTHR41694">
    <property type="entry name" value="ENDOGENOUS RETROVIRUS GROUP K MEMBER POL PROTEIN"/>
    <property type="match status" value="1"/>
</dbReference>
<dbReference type="PROSITE" id="PS00141">
    <property type="entry name" value="ASP_PROTEASE"/>
    <property type="match status" value="1"/>
</dbReference>
<dbReference type="GO" id="GO:0006508">
    <property type="term" value="P:proteolysis"/>
    <property type="evidence" value="ECO:0007669"/>
    <property type="project" value="UniProtKB-KW"/>
</dbReference>
<dbReference type="EMBL" id="SWJQ01001663">
    <property type="protein sequence ID" value="TRZ07698.1"/>
    <property type="molecule type" value="Genomic_DNA"/>
</dbReference>
<keyword evidence="1" id="KW-0645">Protease</keyword>
<dbReference type="Gene3D" id="1.10.1200.30">
    <property type="match status" value="1"/>
</dbReference>